<dbReference type="Pfam" id="PF00535">
    <property type="entry name" value="Glycos_transf_2"/>
    <property type="match status" value="1"/>
</dbReference>
<dbReference type="InterPro" id="IPR029044">
    <property type="entry name" value="Nucleotide-diphossugar_trans"/>
</dbReference>
<name>A0A0F9GDC2_9ZZZZ</name>
<dbReference type="PANTHER" id="PTHR43179:SF12">
    <property type="entry name" value="GALACTOFURANOSYLTRANSFERASE GLFT2"/>
    <property type="match status" value="1"/>
</dbReference>
<protein>
    <recommendedName>
        <fullName evidence="4">Glycosyltransferase 2-like domain-containing protein</fullName>
    </recommendedName>
</protein>
<dbReference type="EMBL" id="LAZR01028894">
    <property type="protein sequence ID" value="KKL61187.1"/>
    <property type="molecule type" value="Genomic_DNA"/>
</dbReference>
<dbReference type="Gene3D" id="3.90.550.10">
    <property type="entry name" value="Spore Coat Polysaccharide Biosynthesis Protein SpsA, Chain A"/>
    <property type="match status" value="1"/>
</dbReference>
<evidence type="ECO:0000256" key="2">
    <source>
        <dbReference type="ARBA" id="ARBA00022676"/>
    </source>
</evidence>
<evidence type="ECO:0000313" key="5">
    <source>
        <dbReference type="EMBL" id="KKL61187.1"/>
    </source>
</evidence>
<dbReference type="GO" id="GO:0016757">
    <property type="term" value="F:glycosyltransferase activity"/>
    <property type="evidence" value="ECO:0007669"/>
    <property type="project" value="UniProtKB-KW"/>
</dbReference>
<keyword evidence="2" id="KW-0328">Glycosyltransferase</keyword>
<feature type="non-terminal residue" evidence="5">
    <location>
        <position position="244"/>
    </location>
</feature>
<gene>
    <name evidence="5" type="ORF">LCGC14_2197800</name>
</gene>
<keyword evidence="3" id="KW-0808">Transferase</keyword>
<comment type="similarity">
    <text evidence="1">Belongs to the glycosyltransferase 2 family.</text>
</comment>
<dbReference type="InterPro" id="IPR001173">
    <property type="entry name" value="Glyco_trans_2-like"/>
</dbReference>
<dbReference type="PANTHER" id="PTHR43179">
    <property type="entry name" value="RHAMNOSYLTRANSFERASE WBBL"/>
    <property type="match status" value="1"/>
</dbReference>
<accession>A0A0F9GDC2</accession>
<organism evidence="5">
    <name type="scientific">marine sediment metagenome</name>
    <dbReference type="NCBI Taxonomy" id="412755"/>
    <lineage>
        <taxon>unclassified sequences</taxon>
        <taxon>metagenomes</taxon>
        <taxon>ecological metagenomes</taxon>
    </lineage>
</organism>
<sequence length="244" mass="28013">MAHDTLPKPKPEFDVVLLTHNKIDVTIGCLDALYQNTSKPFNLIVIDDSTDLTPQYFDTFCKDHDNVDYVHTEVKSGNHAFDIGARRALSDYVVIMTNSSRVEPEWERDPLAYLNNDGRIGLIGIKLLYPNGLIWHAGIGFANSIPTHIGRSEPGHRYTHVRPVQAVNFSVGFFRKEVLLKSLTFDEYIPFRSFDDTDVCLTIREMGWEIVYCGTSTAYHIESPTRLQGDRMKVWKEYNENLRR</sequence>
<evidence type="ECO:0000259" key="4">
    <source>
        <dbReference type="Pfam" id="PF00535"/>
    </source>
</evidence>
<proteinExistence type="inferred from homology"/>
<evidence type="ECO:0000256" key="3">
    <source>
        <dbReference type="ARBA" id="ARBA00022679"/>
    </source>
</evidence>
<feature type="domain" description="Glycosyltransferase 2-like" evidence="4">
    <location>
        <begin position="15"/>
        <end position="124"/>
    </location>
</feature>
<reference evidence="5" key="1">
    <citation type="journal article" date="2015" name="Nature">
        <title>Complex archaea that bridge the gap between prokaryotes and eukaryotes.</title>
        <authorList>
            <person name="Spang A."/>
            <person name="Saw J.H."/>
            <person name="Jorgensen S.L."/>
            <person name="Zaremba-Niedzwiedzka K."/>
            <person name="Martijn J."/>
            <person name="Lind A.E."/>
            <person name="van Eijk R."/>
            <person name="Schleper C."/>
            <person name="Guy L."/>
            <person name="Ettema T.J."/>
        </authorList>
    </citation>
    <scope>NUCLEOTIDE SEQUENCE</scope>
</reference>
<evidence type="ECO:0000256" key="1">
    <source>
        <dbReference type="ARBA" id="ARBA00006739"/>
    </source>
</evidence>
<dbReference type="SUPFAM" id="SSF53448">
    <property type="entry name" value="Nucleotide-diphospho-sugar transferases"/>
    <property type="match status" value="1"/>
</dbReference>
<comment type="caution">
    <text evidence="5">The sequence shown here is derived from an EMBL/GenBank/DDBJ whole genome shotgun (WGS) entry which is preliminary data.</text>
</comment>
<dbReference type="AlphaFoldDB" id="A0A0F9GDC2"/>